<dbReference type="EMBL" id="JACHEH010000004">
    <property type="protein sequence ID" value="MBB6168376.1"/>
    <property type="molecule type" value="Genomic_DNA"/>
</dbReference>
<protein>
    <submittedName>
        <fullName evidence="1">Uncharacterized protein</fullName>
    </submittedName>
</protein>
<evidence type="ECO:0000313" key="2">
    <source>
        <dbReference type="Proteomes" id="UP000588017"/>
    </source>
</evidence>
<organism evidence="1 2">
    <name type="scientific">Chelatococcus composti</name>
    <dbReference type="NCBI Taxonomy" id="1743235"/>
    <lineage>
        <taxon>Bacteria</taxon>
        <taxon>Pseudomonadati</taxon>
        <taxon>Pseudomonadota</taxon>
        <taxon>Alphaproteobacteria</taxon>
        <taxon>Hyphomicrobiales</taxon>
        <taxon>Chelatococcaceae</taxon>
        <taxon>Chelatococcus</taxon>
    </lineage>
</organism>
<name>A0A841KEK9_9HYPH</name>
<comment type="caution">
    <text evidence="1">The sequence shown here is derived from an EMBL/GenBank/DDBJ whole genome shotgun (WGS) entry which is preliminary data.</text>
</comment>
<reference evidence="1 2" key="1">
    <citation type="submission" date="2020-08" db="EMBL/GenBank/DDBJ databases">
        <title>Genomic Encyclopedia of Type Strains, Phase IV (KMG-IV): sequencing the most valuable type-strain genomes for metagenomic binning, comparative biology and taxonomic classification.</title>
        <authorList>
            <person name="Goeker M."/>
        </authorList>
    </citation>
    <scope>NUCLEOTIDE SEQUENCE [LARGE SCALE GENOMIC DNA]</scope>
    <source>
        <strain evidence="1 2">DSM 101465</strain>
    </source>
</reference>
<proteinExistence type="predicted"/>
<dbReference type="AlphaFoldDB" id="A0A841KEK9"/>
<gene>
    <name evidence="1" type="ORF">HNQ73_002006</name>
</gene>
<evidence type="ECO:0000313" key="1">
    <source>
        <dbReference type="EMBL" id="MBB6168376.1"/>
    </source>
</evidence>
<sequence>MNRKRSSGPARRRAEATATVQAAEARFRETIAGFVRTLERLDGERRRSASPPARPGSAR</sequence>
<dbReference type="RefSeq" id="WP_183334689.1">
    <property type="nucleotide sequence ID" value="NZ_BMHX01000004.1"/>
</dbReference>
<accession>A0A841KEK9</accession>
<dbReference type="Proteomes" id="UP000588017">
    <property type="component" value="Unassembled WGS sequence"/>
</dbReference>
<keyword evidence="2" id="KW-1185">Reference proteome</keyword>